<evidence type="ECO:0000313" key="3">
    <source>
        <dbReference type="Proteomes" id="UP000268162"/>
    </source>
</evidence>
<dbReference type="Proteomes" id="UP000268162">
    <property type="component" value="Unassembled WGS sequence"/>
</dbReference>
<reference evidence="3" key="1">
    <citation type="journal article" date="2018" name="Nat. Microbiol.">
        <title>Leveraging single-cell genomics to expand the fungal tree of life.</title>
        <authorList>
            <person name="Ahrendt S.R."/>
            <person name="Quandt C.A."/>
            <person name="Ciobanu D."/>
            <person name="Clum A."/>
            <person name="Salamov A."/>
            <person name="Andreopoulos B."/>
            <person name="Cheng J.F."/>
            <person name="Woyke T."/>
            <person name="Pelin A."/>
            <person name="Henrissat B."/>
            <person name="Reynolds N.K."/>
            <person name="Benny G.L."/>
            <person name="Smith M.E."/>
            <person name="James T.Y."/>
            <person name="Grigoriev I.V."/>
        </authorList>
    </citation>
    <scope>NUCLEOTIDE SEQUENCE [LARGE SCALE GENOMIC DNA]</scope>
    <source>
        <strain evidence="3">RSA 468</strain>
    </source>
</reference>
<dbReference type="STRING" id="215637.A0A4P9ZZ35"/>
<evidence type="ECO:0008006" key="4">
    <source>
        <dbReference type="Google" id="ProtNLM"/>
    </source>
</evidence>
<keyword evidence="3" id="KW-1185">Reference proteome</keyword>
<organism evidence="2 3">
    <name type="scientific">Dimargaris cristalligena</name>
    <dbReference type="NCBI Taxonomy" id="215637"/>
    <lineage>
        <taxon>Eukaryota</taxon>
        <taxon>Fungi</taxon>
        <taxon>Fungi incertae sedis</taxon>
        <taxon>Zoopagomycota</taxon>
        <taxon>Kickxellomycotina</taxon>
        <taxon>Dimargaritomycetes</taxon>
        <taxon>Dimargaritales</taxon>
        <taxon>Dimargaritaceae</taxon>
        <taxon>Dimargaris</taxon>
    </lineage>
</organism>
<protein>
    <recommendedName>
        <fullName evidence="4">Phosphatase activator</fullName>
    </recommendedName>
</protein>
<name>A0A4P9ZZ35_9FUNG</name>
<feature type="compositionally biased region" description="Polar residues" evidence="1">
    <location>
        <begin position="75"/>
        <end position="94"/>
    </location>
</feature>
<gene>
    <name evidence="2" type="ORF">BJ085DRAFT_13504</name>
</gene>
<evidence type="ECO:0000313" key="2">
    <source>
        <dbReference type="EMBL" id="RKP39024.1"/>
    </source>
</evidence>
<feature type="region of interest" description="Disordered" evidence="1">
    <location>
        <begin position="71"/>
        <end position="111"/>
    </location>
</feature>
<dbReference type="AlphaFoldDB" id="A0A4P9ZZ35"/>
<accession>A0A4P9ZZ35</accession>
<proteinExistence type="predicted"/>
<sequence>MGSPLHNGYGPNGQPVEPMVLPSRLYLDVRGTEFIVERDSLGSFPESILAAMFPNGMSVVARTTATVDEAAAKPRTSNVSDAPSDLSTGSQSTDTDPHLVDSTAPTYPSETPPSFASSTYMLFGNIAHPYFLDKQAVIVLREDLDYFTIVKPYTPKSQITPNGPPPPTSTLIAPLKVGELKTRCGDVLLEQRQVFSALERNMHQHQGPNDVQQLIDMLCVSGFSRNANWGCRVREPNRSTVSSLALVRLEPTGQPAQSAAAQKLLLFWKKPARKCWWDGIDIYVNNTMDDIPVRIWCRRMWTLELVLV</sequence>
<dbReference type="EMBL" id="ML002306">
    <property type="protein sequence ID" value="RKP39024.1"/>
    <property type="molecule type" value="Genomic_DNA"/>
</dbReference>
<evidence type="ECO:0000256" key="1">
    <source>
        <dbReference type="SAM" id="MobiDB-lite"/>
    </source>
</evidence>